<proteinExistence type="predicted"/>
<evidence type="ECO:0000313" key="3">
    <source>
        <dbReference type="EnsemblPlants" id="EMT27704"/>
    </source>
</evidence>
<protein>
    <submittedName>
        <fullName evidence="3">Uncharacterized protein</fullName>
    </submittedName>
</protein>
<sequence>MAAVKPSPPPVPAQIVVVVLALARVVLALMLALGRGRSAPLPGLRGSVGHLRGRGCQGRGEPSLGRGLRPRRVSPGAHRRGSQGQLPCPASAWRRDAVRPVPALRGCSCIWIRFRVPEAGSLVQCMMSKKIGSVMVDVGIFGSSAIPCFVVIPAVVLSNWREDQMSKKNMTHIADC</sequence>
<organism evidence="3">
    <name type="scientific">Aegilops tauschii</name>
    <name type="common">Tausch's goatgrass</name>
    <name type="synonym">Aegilops squarrosa</name>
    <dbReference type="NCBI Taxonomy" id="37682"/>
    <lineage>
        <taxon>Eukaryota</taxon>
        <taxon>Viridiplantae</taxon>
        <taxon>Streptophyta</taxon>
        <taxon>Embryophyta</taxon>
        <taxon>Tracheophyta</taxon>
        <taxon>Spermatophyta</taxon>
        <taxon>Magnoliopsida</taxon>
        <taxon>Liliopsida</taxon>
        <taxon>Poales</taxon>
        <taxon>Poaceae</taxon>
        <taxon>BOP clade</taxon>
        <taxon>Pooideae</taxon>
        <taxon>Triticodae</taxon>
        <taxon>Triticeae</taxon>
        <taxon>Triticinae</taxon>
        <taxon>Aegilops</taxon>
    </lineage>
</organism>
<keyword evidence="2" id="KW-0472">Membrane</keyword>
<keyword evidence="2" id="KW-0812">Transmembrane</keyword>
<reference evidence="3" key="1">
    <citation type="submission" date="2015-06" db="UniProtKB">
        <authorList>
            <consortium name="EnsemblPlants"/>
        </authorList>
    </citation>
    <scope>IDENTIFICATION</scope>
</reference>
<accession>M8C0G8</accession>
<name>M8C0G8_AEGTA</name>
<evidence type="ECO:0000256" key="2">
    <source>
        <dbReference type="SAM" id="Phobius"/>
    </source>
</evidence>
<feature type="compositionally biased region" description="Basic residues" evidence="1">
    <location>
        <begin position="68"/>
        <end position="81"/>
    </location>
</feature>
<feature type="region of interest" description="Disordered" evidence="1">
    <location>
        <begin position="52"/>
        <end position="88"/>
    </location>
</feature>
<feature type="transmembrane region" description="Helical" evidence="2">
    <location>
        <begin position="12"/>
        <end position="33"/>
    </location>
</feature>
<dbReference type="AlphaFoldDB" id="M8C0G8"/>
<evidence type="ECO:0000256" key="1">
    <source>
        <dbReference type="SAM" id="MobiDB-lite"/>
    </source>
</evidence>
<feature type="transmembrane region" description="Helical" evidence="2">
    <location>
        <begin position="134"/>
        <end position="156"/>
    </location>
</feature>
<keyword evidence="2" id="KW-1133">Transmembrane helix</keyword>
<dbReference type="EnsemblPlants" id="EMT27704">
    <property type="protein sequence ID" value="EMT27704"/>
    <property type="gene ID" value="F775_12938"/>
</dbReference>